<evidence type="ECO:0000313" key="1">
    <source>
        <dbReference type="EMBL" id="PRP83856.1"/>
    </source>
</evidence>
<protein>
    <submittedName>
        <fullName evidence="1">Uncharacterized protein</fullName>
    </submittedName>
</protein>
<dbReference type="EMBL" id="MDYQ01000074">
    <property type="protein sequence ID" value="PRP83856.1"/>
    <property type="molecule type" value="Genomic_DNA"/>
</dbReference>
<organism evidence="1 2">
    <name type="scientific">Planoprotostelium fungivorum</name>
    <dbReference type="NCBI Taxonomy" id="1890364"/>
    <lineage>
        <taxon>Eukaryota</taxon>
        <taxon>Amoebozoa</taxon>
        <taxon>Evosea</taxon>
        <taxon>Variosea</taxon>
        <taxon>Cavosteliida</taxon>
        <taxon>Cavosteliaceae</taxon>
        <taxon>Planoprotostelium</taxon>
    </lineage>
</organism>
<evidence type="ECO:0000313" key="2">
    <source>
        <dbReference type="Proteomes" id="UP000241769"/>
    </source>
</evidence>
<gene>
    <name evidence="1" type="ORF">PROFUN_08887</name>
</gene>
<dbReference type="InParanoid" id="A0A2P6NIS5"/>
<dbReference type="AlphaFoldDB" id="A0A2P6NIS5"/>
<comment type="caution">
    <text evidence="1">The sequence shown here is derived from an EMBL/GenBank/DDBJ whole genome shotgun (WGS) entry which is preliminary data.</text>
</comment>
<reference evidence="1 2" key="1">
    <citation type="journal article" date="2018" name="Genome Biol. Evol.">
        <title>Multiple Roots of Fruiting Body Formation in Amoebozoa.</title>
        <authorList>
            <person name="Hillmann F."/>
            <person name="Forbes G."/>
            <person name="Novohradska S."/>
            <person name="Ferling I."/>
            <person name="Riege K."/>
            <person name="Groth M."/>
            <person name="Westermann M."/>
            <person name="Marz M."/>
            <person name="Spaller T."/>
            <person name="Winckler T."/>
            <person name="Schaap P."/>
            <person name="Glockner G."/>
        </authorList>
    </citation>
    <scope>NUCLEOTIDE SEQUENCE [LARGE SCALE GENOMIC DNA]</scope>
    <source>
        <strain evidence="1 2">Jena</strain>
    </source>
</reference>
<dbReference type="Proteomes" id="UP000241769">
    <property type="component" value="Unassembled WGS sequence"/>
</dbReference>
<accession>A0A2P6NIS5</accession>
<sequence>MAETALPKVDPNINWEHEYCVHDMIYGSRRSARKTAKVTAFARLGFSYDLEGGCGASSSDSISKDMQRMKKDYGASFIRIYLTKCRDVSVYKDLVKAVETTTCGCHPYDLLGFWSQRQACGESTLGRLEDAELGKIAPYVIHSVACGRRRTVLVEALQRFQIVVQPLIHYDAKKIAPTGGLEPPTTRLRAVRSTD</sequence>
<dbReference type="OrthoDB" id="77201at2759"/>
<keyword evidence="2" id="KW-1185">Reference proteome</keyword>
<name>A0A2P6NIS5_9EUKA</name>
<proteinExistence type="predicted"/>